<accession>A0ABT3FYC4</accession>
<keyword evidence="4" id="KW-0238">DNA-binding</keyword>
<dbReference type="Pfam" id="PF00196">
    <property type="entry name" value="GerE"/>
    <property type="match status" value="1"/>
</dbReference>
<keyword evidence="1 6" id="KW-0597">Phosphoprotein</keyword>
<name>A0ABT3FYC4_9BACT</name>
<proteinExistence type="predicted"/>
<dbReference type="RefSeq" id="WP_264511159.1">
    <property type="nucleotide sequence ID" value="NZ_JAPDDR010000002.1"/>
</dbReference>
<dbReference type="CDD" id="cd06170">
    <property type="entry name" value="LuxR_C_like"/>
    <property type="match status" value="1"/>
</dbReference>
<keyword evidence="3" id="KW-0805">Transcription regulation</keyword>
<organism evidence="9 10">
    <name type="scientific">Luteolibacter rhizosphaerae</name>
    <dbReference type="NCBI Taxonomy" id="2989719"/>
    <lineage>
        <taxon>Bacteria</taxon>
        <taxon>Pseudomonadati</taxon>
        <taxon>Verrucomicrobiota</taxon>
        <taxon>Verrucomicrobiia</taxon>
        <taxon>Verrucomicrobiales</taxon>
        <taxon>Verrucomicrobiaceae</taxon>
        <taxon>Luteolibacter</taxon>
    </lineage>
</organism>
<feature type="domain" description="Response regulatory" evidence="8">
    <location>
        <begin position="3"/>
        <end position="119"/>
    </location>
</feature>
<dbReference type="SUPFAM" id="SSF52172">
    <property type="entry name" value="CheY-like"/>
    <property type="match status" value="1"/>
</dbReference>
<evidence type="ECO:0000256" key="3">
    <source>
        <dbReference type="ARBA" id="ARBA00023015"/>
    </source>
</evidence>
<keyword evidence="2" id="KW-0902">Two-component regulatory system</keyword>
<dbReference type="PRINTS" id="PR00038">
    <property type="entry name" value="HTHLUXR"/>
</dbReference>
<dbReference type="EMBL" id="JAPDDR010000002">
    <property type="protein sequence ID" value="MCW1912598.1"/>
    <property type="molecule type" value="Genomic_DNA"/>
</dbReference>
<dbReference type="PANTHER" id="PTHR48111">
    <property type="entry name" value="REGULATOR OF RPOS"/>
    <property type="match status" value="1"/>
</dbReference>
<evidence type="ECO:0000256" key="6">
    <source>
        <dbReference type="PROSITE-ProRule" id="PRU00169"/>
    </source>
</evidence>
<dbReference type="Proteomes" id="UP001165653">
    <property type="component" value="Unassembled WGS sequence"/>
</dbReference>
<dbReference type="InterPro" id="IPR001789">
    <property type="entry name" value="Sig_transdc_resp-reg_receiver"/>
</dbReference>
<dbReference type="InterPro" id="IPR016032">
    <property type="entry name" value="Sig_transdc_resp-reg_C-effctor"/>
</dbReference>
<comment type="caution">
    <text evidence="9">The sequence shown here is derived from an EMBL/GenBank/DDBJ whole genome shotgun (WGS) entry which is preliminary data.</text>
</comment>
<dbReference type="PROSITE" id="PS50110">
    <property type="entry name" value="RESPONSE_REGULATORY"/>
    <property type="match status" value="1"/>
</dbReference>
<dbReference type="Gene3D" id="1.10.10.10">
    <property type="entry name" value="Winged helix-like DNA-binding domain superfamily/Winged helix DNA-binding domain"/>
    <property type="match status" value="1"/>
</dbReference>
<evidence type="ECO:0000256" key="4">
    <source>
        <dbReference type="ARBA" id="ARBA00023125"/>
    </source>
</evidence>
<dbReference type="SMART" id="SM00448">
    <property type="entry name" value="REC"/>
    <property type="match status" value="1"/>
</dbReference>
<dbReference type="SUPFAM" id="SSF46894">
    <property type="entry name" value="C-terminal effector domain of the bipartite response regulators"/>
    <property type="match status" value="1"/>
</dbReference>
<protein>
    <submittedName>
        <fullName evidence="9">Response regulator transcription factor</fullName>
    </submittedName>
</protein>
<dbReference type="InterPro" id="IPR000792">
    <property type="entry name" value="Tscrpt_reg_LuxR_C"/>
</dbReference>
<reference evidence="9" key="1">
    <citation type="submission" date="2022-10" db="EMBL/GenBank/DDBJ databases">
        <title>Luteolibacter sp. GHJ8, whole genome shotgun sequencing project.</title>
        <authorList>
            <person name="Zhao G."/>
            <person name="Shen L."/>
        </authorList>
    </citation>
    <scope>NUCLEOTIDE SEQUENCE</scope>
    <source>
        <strain evidence="9">GHJ8</strain>
    </source>
</reference>
<evidence type="ECO:0000313" key="9">
    <source>
        <dbReference type="EMBL" id="MCW1912598.1"/>
    </source>
</evidence>
<dbReference type="InterPro" id="IPR036388">
    <property type="entry name" value="WH-like_DNA-bd_sf"/>
</dbReference>
<evidence type="ECO:0000256" key="5">
    <source>
        <dbReference type="ARBA" id="ARBA00023163"/>
    </source>
</evidence>
<keyword evidence="5" id="KW-0804">Transcription</keyword>
<dbReference type="CDD" id="cd17574">
    <property type="entry name" value="REC_OmpR"/>
    <property type="match status" value="1"/>
</dbReference>
<gene>
    <name evidence="9" type="ORF">OJ996_03365</name>
</gene>
<dbReference type="InterPro" id="IPR039420">
    <property type="entry name" value="WalR-like"/>
</dbReference>
<feature type="domain" description="HTH luxR-type" evidence="7">
    <location>
        <begin position="146"/>
        <end position="211"/>
    </location>
</feature>
<keyword evidence="10" id="KW-1185">Reference proteome</keyword>
<dbReference type="PANTHER" id="PTHR48111:SF1">
    <property type="entry name" value="TWO-COMPONENT RESPONSE REGULATOR ORR33"/>
    <property type="match status" value="1"/>
</dbReference>
<evidence type="ECO:0000259" key="8">
    <source>
        <dbReference type="PROSITE" id="PS50110"/>
    </source>
</evidence>
<dbReference type="InterPro" id="IPR011006">
    <property type="entry name" value="CheY-like_superfamily"/>
</dbReference>
<dbReference type="Gene3D" id="3.40.50.2300">
    <property type="match status" value="1"/>
</dbReference>
<dbReference type="PROSITE" id="PS50043">
    <property type="entry name" value="HTH_LUXR_2"/>
    <property type="match status" value="1"/>
</dbReference>
<feature type="modified residue" description="4-aspartylphosphate" evidence="6">
    <location>
        <position position="52"/>
    </location>
</feature>
<evidence type="ECO:0000256" key="2">
    <source>
        <dbReference type="ARBA" id="ARBA00023012"/>
    </source>
</evidence>
<dbReference type="Pfam" id="PF00072">
    <property type="entry name" value="Response_reg"/>
    <property type="match status" value="1"/>
</dbReference>
<evidence type="ECO:0000259" key="7">
    <source>
        <dbReference type="PROSITE" id="PS50043"/>
    </source>
</evidence>
<evidence type="ECO:0000313" key="10">
    <source>
        <dbReference type="Proteomes" id="UP001165653"/>
    </source>
</evidence>
<evidence type="ECO:0000256" key="1">
    <source>
        <dbReference type="ARBA" id="ARBA00022553"/>
    </source>
</evidence>
<dbReference type="SMART" id="SM00421">
    <property type="entry name" value="HTH_LUXR"/>
    <property type="match status" value="1"/>
</dbReference>
<sequence>MKKILVIEDQAPMRRNLALMLEMEGYTVATAENGRIGVEAALRDKPDLVICDVMMPELDGHGVVQTLRGESSTATLPFIFLTARSDKADVRIGMNFGADDYLVKPVNRDDLLAAVESRLARAEAVEARVQEAASNGSFHPDFSSHEPLMSFGLTNREAEVLLWVAQGKSNADVAAILGMSEKTAKQHLGSIFAKLGVENRNAAALQAVEVLGRPRKG</sequence>